<organism evidence="2 3">
    <name type="scientific">Yoonia rhodophyticola</name>
    <dbReference type="NCBI Taxonomy" id="3137370"/>
    <lineage>
        <taxon>Bacteria</taxon>
        <taxon>Pseudomonadati</taxon>
        <taxon>Pseudomonadota</taxon>
        <taxon>Alphaproteobacteria</taxon>
        <taxon>Rhodobacterales</taxon>
        <taxon>Paracoccaceae</taxon>
        <taxon>Yoonia</taxon>
    </lineage>
</organism>
<accession>A0AAN0MGN7</accession>
<reference evidence="3" key="1">
    <citation type="submission" date="2024-04" db="EMBL/GenBank/DDBJ databases">
        <title>Phylogenomic analyses of a clade within the roseobacter group suggest taxonomic reassignments of species of the genera Aestuariivita, Citreicella, Loktanella, Nautella, Pelagibaca, Ruegeria, Thalassobius, Thiobacimonas and Tropicibacter, and the proposal o.</title>
        <authorList>
            <person name="Jeon C.O."/>
        </authorList>
    </citation>
    <scope>NUCLEOTIDE SEQUENCE [LARGE SCALE GENOMIC DNA]</scope>
    <source>
        <strain evidence="3">SS1-5</strain>
    </source>
</reference>
<feature type="signal peptide" evidence="1">
    <location>
        <begin position="1"/>
        <end position="29"/>
    </location>
</feature>
<evidence type="ECO:0000256" key="1">
    <source>
        <dbReference type="SAM" id="SignalP"/>
    </source>
</evidence>
<protein>
    <submittedName>
        <fullName evidence="2">Uncharacterized protein</fullName>
    </submittedName>
</protein>
<evidence type="ECO:0000313" key="2">
    <source>
        <dbReference type="EMBL" id="WZU67871.2"/>
    </source>
</evidence>
<dbReference type="AlphaFoldDB" id="A0AAN0MGN7"/>
<keyword evidence="1" id="KW-0732">Signal</keyword>
<dbReference type="EMBL" id="CP151767">
    <property type="protein sequence ID" value="WZU67871.2"/>
    <property type="molecule type" value="Genomic_DNA"/>
</dbReference>
<sequence length="115" mass="12805">MTDRGQRLFNLLKLALIAAAPFFAGDARAQGMELVFTQEIGGPYTQDWWTAYLTDAGEAGHEIYVKGDGKNGDFFGVLRLDCATPRLSRWLALGGYLSEDDVPAEAVREIRQRYC</sequence>
<reference evidence="2 3" key="2">
    <citation type="submission" date="2024-08" db="EMBL/GenBank/DDBJ databases">
        <title>Phylogenomic analyses of a clade within the roseobacter group suggest taxonomic reassignments of species of the genera Aestuariivita, Citreicella, Loktanella, Nautella, Pelagibaca, Ruegeria, Thalassobius, Thiobacimonas and Tropicibacter, and the proposal o.</title>
        <authorList>
            <person name="Jeon C.O."/>
        </authorList>
    </citation>
    <scope>NUCLEOTIDE SEQUENCE [LARGE SCALE GENOMIC DNA]</scope>
    <source>
        <strain evidence="2 3">SS1-5</strain>
    </source>
</reference>
<gene>
    <name evidence="2" type="ORF">AABB31_02625</name>
</gene>
<feature type="chain" id="PRO_5045196712" evidence="1">
    <location>
        <begin position="30"/>
        <end position="115"/>
    </location>
</feature>
<evidence type="ECO:0000313" key="3">
    <source>
        <dbReference type="Proteomes" id="UP001470809"/>
    </source>
</evidence>
<name>A0AAN0MGN7_9RHOB</name>
<keyword evidence="3" id="KW-1185">Reference proteome</keyword>
<dbReference type="KEGG" id="yrh:AABB31_02625"/>
<proteinExistence type="predicted"/>
<dbReference type="RefSeq" id="WP_373635007.1">
    <property type="nucleotide sequence ID" value="NZ_CP151767.2"/>
</dbReference>
<dbReference type="Proteomes" id="UP001470809">
    <property type="component" value="Chromosome"/>
</dbReference>